<feature type="domain" description="Peptidase S26" evidence="2">
    <location>
        <begin position="5"/>
        <end position="163"/>
    </location>
</feature>
<gene>
    <name evidence="3" type="ORF">J2738_004171</name>
</gene>
<proteinExistence type="predicted"/>
<dbReference type="Proteomes" id="UP001184828">
    <property type="component" value="Unassembled WGS sequence"/>
</dbReference>
<dbReference type="InterPro" id="IPR019533">
    <property type="entry name" value="Peptidase_S26"/>
</dbReference>
<sequence length="170" mass="18142">MMHRMVFACMGISLAALCVPAMVQVPVRLVYNPSDSVARGWYRIEPSESPHVGSIVLVRLPADAAALAAQRGYLPEGVPLLKRIGAVAPQSICVRGSVVRIDGAAVAAVLAQDGTHRPMPTWTQCRTLAEGELFLLSNAHPASFDSRYFGPVHASAVIGSAHALCTWNTR</sequence>
<protein>
    <submittedName>
        <fullName evidence="3">Conjugative transfer signal peptidase TraF</fullName>
    </submittedName>
</protein>
<accession>A0AAE3Y289</accession>
<dbReference type="SUPFAM" id="SSF51306">
    <property type="entry name" value="LexA/Signal peptidase"/>
    <property type="match status" value="1"/>
</dbReference>
<evidence type="ECO:0000256" key="1">
    <source>
        <dbReference type="SAM" id="SignalP"/>
    </source>
</evidence>
<evidence type="ECO:0000313" key="4">
    <source>
        <dbReference type="Proteomes" id="UP001184828"/>
    </source>
</evidence>
<dbReference type="AlphaFoldDB" id="A0AAE3Y289"/>
<evidence type="ECO:0000313" key="3">
    <source>
        <dbReference type="EMBL" id="MDR6428016.1"/>
    </source>
</evidence>
<dbReference type="GO" id="GO:0006465">
    <property type="term" value="P:signal peptide processing"/>
    <property type="evidence" value="ECO:0007669"/>
    <property type="project" value="InterPro"/>
</dbReference>
<dbReference type="GO" id="GO:0004252">
    <property type="term" value="F:serine-type endopeptidase activity"/>
    <property type="evidence" value="ECO:0007669"/>
    <property type="project" value="InterPro"/>
</dbReference>
<organism evidence="3 4">
    <name type="scientific">Variovorax paradoxus</name>
    <dbReference type="NCBI Taxonomy" id="34073"/>
    <lineage>
        <taxon>Bacteria</taxon>
        <taxon>Pseudomonadati</taxon>
        <taxon>Pseudomonadota</taxon>
        <taxon>Betaproteobacteria</taxon>
        <taxon>Burkholderiales</taxon>
        <taxon>Comamonadaceae</taxon>
        <taxon>Variovorax</taxon>
    </lineage>
</organism>
<keyword evidence="1" id="KW-0732">Signal</keyword>
<dbReference type="RefSeq" id="WP_374710874.1">
    <property type="nucleotide sequence ID" value="NZ_JAVDQZ010000006.1"/>
</dbReference>
<reference evidence="3" key="1">
    <citation type="submission" date="2023-07" db="EMBL/GenBank/DDBJ databases">
        <title>Sorghum-associated microbial communities from plants grown in Nebraska, USA.</title>
        <authorList>
            <person name="Schachtman D."/>
        </authorList>
    </citation>
    <scope>NUCLEOTIDE SEQUENCE</scope>
    <source>
        <strain evidence="3">DS2114</strain>
    </source>
</reference>
<dbReference type="EMBL" id="JAVDQZ010000006">
    <property type="protein sequence ID" value="MDR6428016.1"/>
    <property type="molecule type" value="Genomic_DNA"/>
</dbReference>
<dbReference type="InterPro" id="IPR036286">
    <property type="entry name" value="LexA/Signal_pep-like_sf"/>
</dbReference>
<dbReference type="Pfam" id="PF10502">
    <property type="entry name" value="Peptidase_S26"/>
    <property type="match status" value="1"/>
</dbReference>
<dbReference type="Gene3D" id="2.10.109.10">
    <property type="entry name" value="Umud Fragment, subunit A"/>
    <property type="match status" value="1"/>
</dbReference>
<feature type="signal peptide" evidence="1">
    <location>
        <begin position="1"/>
        <end position="23"/>
    </location>
</feature>
<comment type="caution">
    <text evidence="3">The sequence shown here is derived from an EMBL/GenBank/DDBJ whole genome shotgun (WGS) entry which is preliminary data.</text>
</comment>
<name>A0AAE3Y289_VARPD</name>
<evidence type="ECO:0000259" key="2">
    <source>
        <dbReference type="Pfam" id="PF10502"/>
    </source>
</evidence>
<feature type="chain" id="PRO_5042066826" evidence="1">
    <location>
        <begin position="24"/>
        <end position="170"/>
    </location>
</feature>